<dbReference type="Proteomes" id="UP000295500">
    <property type="component" value="Unassembled WGS sequence"/>
</dbReference>
<accession>A0A4R6Q1M6</accession>
<evidence type="ECO:0000313" key="2">
    <source>
        <dbReference type="EMBL" id="TDP51848.1"/>
    </source>
</evidence>
<keyword evidence="3" id="KW-1185">Reference proteome</keyword>
<dbReference type="AlphaFoldDB" id="A0A4R6Q1M6"/>
<name>A0A4R6Q1M6_9FIRM</name>
<sequence length="290" mass="32425">MKYKGETRFSIRTMRIISRRTVATIISIVIVGTTMMSNLVYADMNDYSRETIATSSVLTHLPSGVRDYYSTAESVIPIEKGNIYYFDNDLYKSKVIERYLDDNTTELTIEEDGNTTIIVVNSSDNTCTINGDRLQVVDTFYSREESNTKVESGNNDIILKSAQVRYRNATAPRWGTVANYKTKGEIKKSNIFFDASIASLGYTAFFTALGVGCPVVAAVASIGSALYNIYAAAKVKKISYTDTLYYHNSYTSGWHNGSYCVMHKVVWYKTIDQSGKSVKTTTSYRIGDVI</sequence>
<keyword evidence="1" id="KW-0812">Transmembrane</keyword>
<feature type="transmembrane region" description="Helical" evidence="1">
    <location>
        <begin position="21"/>
        <end position="41"/>
    </location>
</feature>
<dbReference type="RefSeq" id="WP_133528906.1">
    <property type="nucleotide sequence ID" value="NZ_SNXO01000029.1"/>
</dbReference>
<keyword evidence="1" id="KW-1133">Transmembrane helix</keyword>
<evidence type="ECO:0000256" key="1">
    <source>
        <dbReference type="SAM" id="Phobius"/>
    </source>
</evidence>
<comment type="caution">
    <text evidence="2">The sequence shown here is derived from an EMBL/GenBank/DDBJ whole genome shotgun (WGS) entry which is preliminary data.</text>
</comment>
<proteinExistence type="predicted"/>
<evidence type="ECO:0000313" key="3">
    <source>
        <dbReference type="Proteomes" id="UP000295500"/>
    </source>
</evidence>
<protein>
    <submittedName>
        <fullName evidence="2">Uncharacterized protein</fullName>
    </submittedName>
</protein>
<gene>
    <name evidence="2" type="ORF">EV211_12926</name>
</gene>
<organism evidence="2 3">
    <name type="scientific">Aminicella lysinilytica</name>
    <dbReference type="NCBI Taxonomy" id="433323"/>
    <lineage>
        <taxon>Bacteria</taxon>
        <taxon>Bacillati</taxon>
        <taxon>Bacillota</taxon>
        <taxon>Clostridia</taxon>
        <taxon>Peptostreptococcales</taxon>
        <taxon>Anaerovoracaceae</taxon>
        <taxon>Aminicella</taxon>
    </lineage>
</organism>
<dbReference type="EMBL" id="SNXO01000029">
    <property type="protein sequence ID" value="TDP51848.1"/>
    <property type="molecule type" value="Genomic_DNA"/>
</dbReference>
<feature type="transmembrane region" description="Helical" evidence="1">
    <location>
        <begin position="202"/>
        <end position="230"/>
    </location>
</feature>
<reference evidence="2 3" key="1">
    <citation type="submission" date="2019-03" db="EMBL/GenBank/DDBJ databases">
        <title>Genomic Encyclopedia of Type Strains, Phase IV (KMG-IV): sequencing the most valuable type-strain genomes for metagenomic binning, comparative biology and taxonomic classification.</title>
        <authorList>
            <person name="Goeker M."/>
        </authorList>
    </citation>
    <scope>NUCLEOTIDE SEQUENCE [LARGE SCALE GENOMIC DNA]</scope>
    <source>
        <strain evidence="2 3">DSM 28287</strain>
    </source>
</reference>
<keyword evidence="1" id="KW-0472">Membrane</keyword>